<dbReference type="PANTHER" id="PTHR35791:SF1">
    <property type="entry name" value="UPF0754 MEMBRANE PROTEIN YHEB"/>
    <property type="match status" value="1"/>
</dbReference>
<evidence type="ECO:0000313" key="2">
    <source>
        <dbReference type="EMBL" id="KAA0017407.1"/>
    </source>
</evidence>
<keyword evidence="1" id="KW-0472">Membrane</keyword>
<protein>
    <submittedName>
        <fullName evidence="2">DUF445 family protein</fullName>
    </submittedName>
</protein>
<dbReference type="PANTHER" id="PTHR35791">
    <property type="entry name" value="UPF0754 MEMBRANE PROTEIN YHEB"/>
    <property type="match status" value="1"/>
</dbReference>
<dbReference type="RefSeq" id="WP_149433037.1">
    <property type="nucleotide sequence ID" value="NZ_VLNY01000022.1"/>
</dbReference>
<dbReference type="EMBL" id="VLNY01000022">
    <property type="protein sequence ID" value="KAA0017407.1"/>
    <property type="molecule type" value="Genomic_DNA"/>
</dbReference>
<sequence>MHAIYQDFLYEWRWIPYLSVIVIAGLVGYLTKVAAIEMMFKPIDYWGVHIGKFPLGWQGIIPMRAAHMTSVATNKIVGDLLTPDEVWSKIDPDALMKEIREPLMVSLDTITQEVAVSIAPEVWGNMPQAVKDRLLARIRERAPDALRDVMTDVSANVDDILDLKALTTRSLVFDKRLLQRVFRKAGKQEWRFIRRFGGIAGLAIGVVQLALYLMLHVPLINPIMGALNGFLTDWFCIKFLLFEPKRPKKYLGIFTWQGLFLKYQKEVSAELANIVADKVITAPAVIETIMQGPKSDRFFLIVEHHVGKMIEDELGIAGPAVKVLVGTGNFAKMQTLMAERVMVALPETMHAADDYITDTLDIRNVLAQRMAELPPEEFEGILRPAFHQDEWTLIGTGFALGAVAGFLQDGVLFASGISCFDFKCE</sequence>
<accession>A0A5A7S2M5</accession>
<organism evidence="2 3">
    <name type="scientific">Antrihabitans cavernicola</name>
    <dbReference type="NCBI Taxonomy" id="2495913"/>
    <lineage>
        <taxon>Bacteria</taxon>
        <taxon>Bacillati</taxon>
        <taxon>Actinomycetota</taxon>
        <taxon>Actinomycetes</taxon>
        <taxon>Mycobacteriales</taxon>
        <taxon>Nocardiaceae</taxon>
        <taxon>Antrihabitans</taxon>
    </lineage>
</organism>
<comment type="caution">
    <text evidence="2">The sequence shown here is derived from an EMBL/GenBank/DDBJ whole genome shotgun (WGS) entry which is preliminary data.</text>
</comment>
<evidence type="ECO:0000313" key="3">
    <source>
        <dbReference type="Proteomes" id="UP000322244"/>
    </source>
</evidence>
<keyword evidence="1" id="KW-0812">Transmembrane</keyword>
<proteinExistence type="predicted"/>
<keyword evidence="3" id="KW-1185">Reference proteome</keyword>
<dbReference type="AlphaFoldDB" id="A0A5A7S2M5"/>
<gene>
    <name evidence="2" type="ORF">FOY51_25260</name>
</gene>
<feature type="transmembrane region" description="Helical" evidence="1">
    <location>
        <begin position="14"/>
        <end position="31"/>
    </location>
</feature>
<evidence type="ECO:0000256" key="1">
    <source>
        <dbReference type="SAM" id="Phobius"/>
    </source>
</evidence>
<name>A0A5A7S2M5_9NOCA</name>
<dbReference type="OrthoDB" id="3631561at2"/>
<keyword evidence="1" id="KW-1133">Transmembrane helix</keyword>
<dbReference type="Proteomes" id="UP000322244">
    <property type="component" value="Unassembled WGS sequence"/>
</dbReference>
<reference evidence="2 3" key="1">
    <citation type="submission" date="2019-07" db="EMBL/GenBank/DDBJ databases">
        <title>Rhodococcus cavernicolus sp. nov., isolated from a cave.</title>
        <authorList>
            <person name="Lee S.D."/>
        </authorList>
    </citation>
    <scope>NUCLEOTIDE SEQUENCE [LARGE SCALE GENOMIC DNA]</scope>
    <source>
        <strain evidence="2 3">C1-24</strain>
    </source>
</reference>
<feature type="transmembrane region" description="Helical" evidence="1">
    <location>
        <begin position="192"/>
        <end position="213"/>
    </location>
</feature>